<feature type="domain" description="Cupin type-1" evidence="2">
    <location>
        <begin position="17"/>
        <end position="159"/>
    </location>
</feature>
<dbReference type="Proteomes" id="UP000318521">
    <property type="component" value="Unassembled WGS sequence"/>
</dbReference>
<evidence type="ECO:0000256" key="1">
    <source>
        <dbReference type="SAM" id="MobiDB-lite"/>
    </source>
</evidence>
<protein>
    <submittedName>
        <fullName evidence="3">Cupin domain-containing protein</fullName>
    </submittedName>
</protein>
<gene>
    <name evidence="3" type="ORF">FN960_13540</name>
</gene>
<dbReference type="CDD" id="cd20306">
    <property type="entry name" value="cupin_OxDC-like"/>
    <property type="match status" value="1"/>
</dbReference>
<feature type="compositionally biased region" description="Polar residues" evidence="1">
    <location>
        <begin position="181"/>
        <end position="191"/>
    </location>
</feature>
<dbReference type="PANTHER" id="PTHR31238">
    <property type="entry name" value="GERMIN-LIKE PROTEIN SUBFAMILY 3 MEMBER 3"/>
    <property type="match status" value="1"/>
</dbReference>
<keyword evidence="4" id="KW-1185">Reference proteome</keyword>
<evidence type="ECO:0000313" key="3">
    <source>
        <dbReference type="EMBL" id="TSB45930.1"/>
    </source>
</evidence>
<dbReference type="InterPro" id="IPR011051">
    <property type="entry name" value="RmlC_Cupin_sf"/>
</dbReference>
<dbReference type="InterPro" id="IPR014710">
    <property type="entry name" value="RmlC-like_jellyroll"/>
</dbReference>
<evidence type="ECO:0000313" key="4">
    <source>
        <dbReference type="Proteomes" id="UP000318521"/>
    </source>
</evidence>
<name>A0A553ZWU2_9BACI</name>
<sequence>MAILDIDFTSPDVEYFSDISDNNFFTLDENNLINALGRNNLNSLGNVSLLDIYLSREKVVEPHYHQNASELVYCITGSALVSFINPFTNELNEIKIEPGQVANVPQGWWHYEIAQEDDTHLLAVFDAPYPQVILGSDLLRLTPKDVLAHTYCLDEEQVSEALSPIQSSVIIGPSDDCANPAQLQRKQSPTYHQHPRHYPANPYHQGYANYPPHPQQTYTHPYNRYY</sequence>
<reference evidence="3 4" key="1">
    <citation type="submission" date="2019-07" db="EMBL/GenBank/DDBJ databases">
        <authorList>
            <person name="Park Y.J."/>
            <person name="Jeong S.E."/>
            <person name="Jung H.S."/>
        </authorList>
    </citation>
    <scope>NUCLEOTIDE SEQUENCE [LARGE SCALE GENOMIC DNA]</scope>
    <source>
        <strain evidence="4">P16(2019)</strain>
    </source>
</reference>
<organism evidence="3 4">
    <name type="scientific">Alkalicoccobacillus porphyridii</name>
    <dbReference type="NCBI Taxonomy" id="2597270"/>
    <lineage>
        <taxon>Bacteria</taxon>
        <taxon>Bacillati</taxon>
        <taxon>Bacillota</taxon>
        <taxon>Bacilli</taxon>
        <taxon>Bacillales</taxon>
        <taxon>Bacillaceae</taxon>
        <taxon>Alkalicoccobacillus</taxon>
    </lineage>
</organism>
<evidence type="ECO:0000259" key="2">
    <source>
        <dbReference type="SMART" id="SM00835"/>
    </source>
</evidence>
<dbReference type="SMART" id="SM00835">
    <property type="entry name" value="Cupin_1"/>
    <property type="match status" value="1"/>
</dbReference>
<accession>A0A553ZWU2</accession>
<dbReference type="OrthoDB" id="2739624at2"/>
<dbReference type="EMBL" id="VLXZ01000008">
    <property type="protein sequence ID" value="TSB45930.1"/>
    <property type="molecule type" value="Genomic_DNA"/>
</dbReference>
<dbReference type="InterPro" id="IPR006045">
    <property type="entry name" value="Cupin_1"/>
</dbReference>
<feature type="region of interest" description="Disordered" evidence="1">
    <location>
        <begin position="176"/>
        <end position="226"/>
    </location>
</feature>
<dbReference type="Pfam" id="PF00190">
    <property type="entry name" value="Cupin_1"/>
    <property type="match status" value="1"/>
</dbReference>
<proteinExistence type="predicted"/>
<comment type="caution">
    <text evidence="3">The sequence shown here is derived from an EMBL/GenBank/DDBJ whole genome shotgun (WGS) entry which is preliminary data.</text>
</comment>
<dbReference type="Gene3D" id="2.60.120.10">
    <property type="entry name" value="Jelly Rolls"/>
    <property type="match status" value="1"/>
</dbReference>
<dbReference type="SUPFAM" id="SSF51182">
    <property type="entry name" value="RmlC-like cupins"/>
    <property type="match status" value="1"/>
</dbReference>
<dbReference type="AlphaFoldDB" id="A0A553ZWU2"/>
<dbReference type="RefSeq" id="WP_143849270.1">
    <property type="nucleotide sequence ID" value="NZ_VLXZ01000008.1"/>
</dbReference>